<dbReference type="OMA" id="YFADPYF"/>
<feature type="binding site" evidence="7">
    <location>
        <position position="227"/>
    </location>
    <ligand>
        <name>Ca(2+)</name>
        <dbReference type="ChEBI" id="CHEBI:29108"/>
        <label>1</label>
        <note>catalytic</note>
    </ligand>
</feature>
<dbReference type="InterPro" id="IPR051288">
    <property type="entry name" value="Serum_paraoxonase/arylesterase"/>
</dbReference>
<feature type="active site" description="Proton acceptor" evidence="6">
    <location>
        <position position="117"/>
    </location>
</feature>
<feature type="binding site" evidence="7">
    <location>
        <position position="273"/>
    </location>
    <ligand>
        <name>Ca(2+)</name>
        <dbReference type="ChEBI" id="CHEBI:29108"/>
        <label>1</label>
        <note>catalytic</note>
    </ligand>
</feature>
<proteinExistence type="inferred from homology"/>
<dbReference type="GeneID" id="118409877"/>
<feature type="binding site" evidence="7">
    <location>
        <position position="272"/>
    </location>
    <ligand>
        <name>Ca(2+)</name>
        <dbReference type="ChEBI" id="CHEBI:29108"/>
        <label>1</label>
        <note>catalytic</note>
    </ligand>
</feature>
<dbReference type="Gene3D" id="2.120.10.30">
    <property type="entry name" value="TolB, C-terminal domain"/>
    <property type="match status" value="1"/>
</dbReference>
<organism evidence="9 10">
    <name type="scientific">Branchiostoma floridae</name>
    <name type="common">Florida lancelet</name>
    <name type="synonym">Amphioxus</name>
    <dbReference type="NCBI Taxonomy" id="7739"/>
    <lineage>
        <taxon>Eukaryota</taxon>
        <taxon>Metazoa</taxon>
        <taxon>Chordata</taxon>
        <taxon>Cephalochordata</taxon>
        <taxon>Leptocardii</taxon>
        <taxon>Amphioxiformes</taxon>
        <taxon>Branchiostomatidae</taxon>
        <taxon>Branchiostoma</taxon>
    </lineage>
</organism>
<feature type="binding site" evidence="7">
    <location>
        <position position="53"/>
    </location>
    <ligand>
        <name>Ca(2+)</name>
        <dbReference type="ChEBI" id="CHEBI:29108"/>
        <label>1</label>
        <note>catalytic</note>
    </ligand>
</feature>
<keyword evidence="7 8" id="KW-0479">Metal-binding</keyword>
<keyword evidence="4 8" id="KW-1015">Disulfide bond</keyword>
<feature type="binding site" evidence="7">
    <location>
        <position position="171"/>
    </location>
    <ligand>
        <name>Ca(2+)</name>
        <dbReference type="ChEBI" id="CHEBI:29108"/>
        <label>1</label>
        <note>catalytic</note>
    </ligand>
</feature>
<evidence type="ECO:0000256" key="4">
    <source>
        <dbReference type="ARBA" id="ARBA00023157"/>
    </source>
</evidence>
<dbReference type="OrthoDB" id="423498at2759"/>
<dbReference type="Proteomes" id="UP000001554">
    <property type="component" value="Chromosome 2"/>
</dbReference>
<feature type="binding site" evidence="7">
    <location>
        <position position="119"/>
    </location>
    <ligand>
        <name>Ca(2+)</name>
        <dbReference type="ChEBI" id="CHEBI:29108"/>
        <label>1</label>
        <note>catalytic</note>
    </ligand>
</feature>
<dbReference type="GO" id="GO:0004064">
    <property type="term" value="F:arylesterase activity"/>
    <property type="evidence" value="ECO:0007669"/>
    <property type="project" value="UniProtKB-UniRule"/>
</dbReference>
<evidence type="ECO:0000313" key="9">
    <source>
        <dbReference type="Proteomes" id="UP000001554"/>
    </source>
</evidence>
<comment type="catalytic activity">
    <reaction evidence="1 8">
        <text>a phenyl acetate + H2O = a phenol + acetate + H(+)</text>
        <dbReference type="Rhea" id="RHEA:17309"/>
        <dbReference type="ChEBI" id="CHEBI:15377"/>
        <dbReference type="ChEBI" id="CHEBI:15378"/>
        <dbReference type="ChEBI" id="CHEBI:30089"/>
        <dbReference type="ChEBI" id="CHEBI:33853"/>
        <dbReference type="ChEBI" id="CHEBI:140310"/>
        <dbReference type="EC" id="3.1.1.2"/>
    </reaction>
</comment>
<evidence type="ECO:0000313" key="10">
    <source>
        <dbReference type="RefSeq" id="XP_035667138.1"/>
    </source>
</evidence>
<keyword evidence="7 8" id="KW-0106">Calcium</keyword>
<accession>A0A9J7KNB3</accession>
<dbReference type="PANTHER" id="PTHR11799:SF12">
    <property type="entry name" value="PARAOXONASE-RELATED"/>
    <property type="match status" value="1"/>
</dbReference>
<dbReference type="EC" id="3.1.1.2" evidence="8"/>
<keyword evidence="3 8" id="KW-0378">Hydrolase</keyword>
<feature type="binding site" evidence="7">
    <location>
        <position position="172"/>
    </location>
    <ligand>
        <name>Ca(2+)</name>
        <dbReference type="ChEBI" id="CHEBI:29108"/>
        <label>1</label>
        <note>catalytic</note>
    </ligand>
</feature>
<keyword evidence="8" id="KW-0732">Signal</keyword>
<feature type="signal peptide" evidence="8">
    <location>
        <begin position="1"/>
        <end position="17"/>
    </location>
</feature>
<keyword evidence="9" id="KW-1185">Reference proteome</keyword>
<dbReference type="InterPro" id="IPR002640">
    <property type="entry name" value="Arylesterase"/>
</dbReference>
<dbReference type="KEGG" id="bfo:118409877"/>
<reference evidence="10" key="2">
    <citation type="submission" date="2025-08" db="UniProtKB">
        <authorList>
            <consortium name="RefSeq"/>
        </authorList>
    </citation>
    <scope>IDENTIFICATION</scope>
    <source>
        <strain evidence="10">S238N-H82</strain>
        <tissue evidence="10">Testes</tissue>
    </source>
</reference>
<dbReference type="RefSeq" id="XP_035667138.1">
    <property type="nucleotide sequence ID" value="XM_035811245.1"/>
</dbReference>
<comment type="cofactor">
    <cofactor evidence="7 8">
        <name>Ca(2+)</name>
        <dbReference type="ChEBI" id="CHEBI:29108"/>
    </cofactor>
    <text evidence="7 8">Binds 2 calcium ions per subunit.</text>
</comment>
<dbReference type="AlphaFoldDB" id="A0A9J7KNB3"/>
<dbReference type="SUPFAM" id="SSF63829">
    <property type="entry name" value="Calcium-dependent phosphotriesterase"/>
    <property type="match status" value="1"/>
</dbReference>
<dbReference type="PANTHER" id="PTHR11799">
    <property type="entry name" value="PARAOXONASE"/>
    <property type="match status" value="1"/>
</dbReference>
<evidence type="ECO:0000256" key="6">
    <source>
        <dbReference type="PIRSR" id="PIRSR602640-1"/>
    </source>
</evidence>
<evidence type="ECO:0000256" key="8">
    <source>
        <dbReference type="RuleBase" id="RU368025"/>
    </source>
</evidence>
<evidence type="ECO:0000256" key="3">
    <source>
        <dbReference type="ARBA" id="ARBA00022801"/>
    </source>
</evidence>
<evidence type="ECO:0000256" key="1">
    <source>
        <dbReference type="ARBA" id="ARBA00000368"/>
    </source>
</evidence>
<comment type="similarity">
    <text evidence="2 8">Belongs to the paraoxonase family.</text>
</comment>
<dbReference type="Pfam" id="PF01731">
    <property type="entry name" value="Arylesterase"/>
    <property type="match status" value="1"/>
</dbReference>
<evidence type="ECO:0000256" key="2">
    <source>
        <dbReference type="ARBA" id="ARBA00008595"/>
    </source>
</evidence>
<reference evidence="9" key="1">
    <citation type="journal article" date="2020" name="Nat. Ecol. Evol.">
        <title>Deeply conserved synteny resolves early events in vertebrate evolution.</title>
        <authorList>
            <person name="Simakov O."/>
            <person name="Marletaz F."/>
            <person name="Yue J.X."/>
            <person name="O'Connell B."/>
            <person name="Jenkins J."/>
            <person name="Brandt A."/>
            <person name="Calef R."/>
            <person name="Tung C.H."/>
            <person name="Huang T.K."/>
            <person name="Schmutz J."/>
            <person name="Satoh N."/>
            <person name="Yu J.K."/>
            <person name="Putnam N.H."/>
            <person name="Green R.E."/>
            <person name="Rokhsar D.S."/>
        </authorList>
    </citation>
    <scope>NUCLEOTIDE SEQUENCE [LARGE SCALE GENOMIC DNA]</scope>
    <source>
        <strain evidence="9">S238N-H82</strain>
    </source>
</reference>
<evidence type="ECO:0000256" key="5">
    <source>
        <dbReference type="ARBA" id="ARBA00023180"/>
    </source>
</evidence>
<dbReference type="PRINTS" id="PR01785">
    <property type="entry name" value="PARAOXONASE"/>
</dbReference>
<dbReference type="GO" id="GO:0046872">
    <property type="term" value="F:metal ion binding"/>
    <property type="evidence" value="ECO:0007669"/>
    <property type="project" value="UniProtKB-KW"/>
</dbReference>
<feature type="chain" id="PRO_5039960953" description="Paraoxonase" evidence="8">
    <location>
        <begin position="18"/>
        <end position="284"/>
    </location>
</feature>
<protein>
    <recommendedName>
        <fullName evidence="8">Paraoxonase</fullName>
        <ecNumber evidence="8">3.1.1.2</ecNumber>
    </recommendedName>
</protein>
<name>A0A9J7KNB3_BRAFL</name>
<feature type="binding site" evidence="7">
    <location>
        <position position="54"/>
    </location>
    <ligand>
        <name>Ca(2+)</name>
        <dbReference type="ChEBI" id="CHEBI:29108"/>
        <label>2</label>
    </ligand>
</feature>
<dbReference type="InterPro" id="IPR011042">
    <property type="entry name" value="6-blade_b-propeller_TolB-like"/>
</dbReference>
<gene>
    <name evidence="10" type="primary">LOC118409877</name>
</gene>
<sequence length="284" mass="31693">MANKLLVPLVAVAAVFAHFVFRPRLQFGDQRRAVYNHVPGTCRAVEGVVHGSEDIVRTRDGLAFISTGVRPAPVLTPDPWYLQGVGKILLFDLKNPGDAVRELKIEPEGKSEGLEPHGLSLYENQESGEIRLFVVNHHKDGDRIEIFRYIRQSAILRLIRSVQHPLLYNVNDVVAMGTDSFYATNDMYSVRPWLKRLERFLSPCWSNVVYYNGSDAFAAADGFAFANGINAPPSGNLVYVCDTGRQAVQVFQRLVDNRLQMEREIHLATSVDNVDVCPDTGAPV</sequence>
<keyword evidence="5 8" id="KW-0325">Glycoprotein</keyword>
<evidence type="ECO:0000256" key="7">
    <source>
        <dbReference type="PIRSR" id="PIRSR602640-2"/>
    </source>
</evidence>